<dbReference type="InterPro" id="IPR004843">
    <property type="entry name" value="Calcineurin-like_PHP"/>
</dbReference>
<keyword evidence="4" id="KW-0472">Membrane</keyword>
<keyword evidence="4" id="KW-0812">Transmembrane</keyword>
<evidence type="ECO:0000256" key="4">
    <source>
        <dbReference type="SAM" id="Phobius"/>
    </source>
</evidence>
<evidence type="ECO:0000256" key="1">
    <source>
        <dbReference type="ARBA" id="ARBA00022723"/>
    </source>
</evidence>
<keyword evidence="2" id="KW-0378">Hydrolase</keyword>
<gene>
    <name evidence="6" type="ORF">JFL43_20730</name>
</gene>
<dbReference type="RefSeq" id="WP_200750511.1">
    <property type="nucleotide sequence ID" value="NZ_JAEOAH010000054.1"/>
</dbReference>
<evidence type="ECO:0000313" key="7">
    <source>
        <dbReference type="Proteomes" id="UP000618943"/>
    </source>
</evidence>
<keyword evidence="7" id="KW-1185">Reference proteome</keyword>
<dbReference type="InterPro" id="IPR029052">
    <property type="entry name" value="Metallo-depent_PP-like"/>
</dbReference>
<feature type="coiled-coil region" evidence="3">
    <location>
        <begin position="112"/>
        <end position="139"/>
    </location>
</feature>
<feature type="transmembrane region" description="Helical" evidence="4">
    <location>
        <begin position="7"/>
        <end position="25"/>
    </location>
</feature>
<dbReference type="EMBL" id="JAEOAH010000054">
    <property type="protein sequence ID" value="MBK3497207.1"/>
    <property type="molecule type" value="Genomic_DNA"/>
</dbReference>
<dbReference type="Proteomes" id="UP000618943">
    <property type="component" value="Unassembled WGS sequence"/>
</dbReference>
<comment type="caution">
    <text evidence="6">The sequence shown here is derived from an EMBL/GenBank/DDBJ whole genome shotgun (WGS) entry which is preliminary data.</text>
</comment>
<evidence type="ECO:0000256" key="3">
    <source>
        <dbReference type="SAM" id="Coils"/>
    </source>
</evidence>
<evidence type="ECO:0000259" key="5">
    <source>
        <dbReference type="Pfam" id="PF00149"/>
    </source>
</evidence>
<name>A0ABS1HCS7_9BACL</name>
<dbReference type="Gene3D" id="3.60.21.10">
    <property type="match status" value="1"/>
</dbReference>
<keyword evidence="4" id="KW-1133">Transmembrane helix</keyword>
<evidence type="ECO:0000256" key="2">
    <source>
        <dbReference type="ARBA" id="ARBA00022801"/>
    </source>
</evidence>
<proteinExistence type="predicted"/>
<keyword evidence="1" id="KW-0479">Metal-binding</keyword>
<feature type="domain" description="Calcineurin-like phosphoesterase" evidence="5">
    <location>
        <begin position="45"/>
        <end position="203"/>
    </location>
</feature>
<reference evidence="6 7" key="1">
    <citation type="submission" date="2020-12" db="EMBL/GenBank/DDBJ databases">
        <title>YIM B01967 draft genome.</title>
        <authorList>
            <person name="Yan X."/>
        </authorList>
    </citation>
    <scope>NUCLEOTIDE SEQUENCE [LARGE SCALE GENOMIC DNA]</scope>
    <source>
        <strain evidence="6 7">YIM B01967</strain>
    </source>
</reference>
<protein>
    <submittedName>
        <fullName evidence="6">Metallophosphoesterase</fullName>
    </submittedName>
</protein>
<dbReference type="SUPFAM" id="SSF56300">
    <property type="entry name" value="Metallo-dependent phosphatases"/>
    <property type="match status" value="1"/>
</dbReference>
<sequence length="209" mass="24406">MRRIKLFLIATIILVGSILFFNNFISNSQYEIASNKIPKAFDRYKIVQISDLHSRDFGCKNEKLIRKIEEQEPNIVVMTGDMVSTEDANFDVFLTFEKSIAAEFDTYFIVGNHEQNLKVEQLQTLLNKLEQMNVNVIDNEKIAIKKDGESINLYGMWFNLRYYNDASNEYTKDITFNIEQMEKILGIPNQADFNIVLTHNPIYFKTYAE</sequence>
<dbReference type="PANTHER" id="PTHR31302">
    <property type="entry name" value="TRANSMEMBRANE PROTEIN WITH METALLOPHOSPHOESTERASE DOMAIN-RELATED"/>
    <property type="match status" value="1"/>
</dbReference>
<dbReference type="PANTHER" id="PTHR31302:SF31">
    <property type="entry name" value="PHOSPHODIESTERASE YAEI"/>
    <property type="match status" value="1"/>
</dbReference>
<accession>A0ABS1HCS7</accession>
<keyword evidence="3" id="KW-0175">Coiled coil</keyword>
<evidence type="ECO:0000313" key="6">
    <source>
        <dbReference type="EMBL" id="MBK3497207.1"/>
    </source>
</evidence>
<dbReference type="Pfam" id="PF00149">
    <property type="entry name" value="Metallophos"/>
    <property type="match status" value="1"/>
</dbReference>
<dbReference type="InterPro" id="IPR051158">
    <property type="entry name" value="Metallophosphoesterase_sf"/>
</dbReference>
<organism evidence="6 7">
    <name type="scientific">Viridibacillus soli</name>
    <dbReference type="NCBI Taxonomy" id="2798301"/>
    <lineage>
        <taxon>Bacteria</taxon>
        <taxon>Bacillati</taxon>
        <taxon>Bacillota</taxon>
        <taxon>Bacilli</taxon>
        <taxon>Bacillales</taxon>
        <taxon>Caryophanaceae</taxon>
        <taxon>Viridibacillus</taxon>
    </lineage>
</organism>